<keyword evidence="2" id="KW-1185">Reference proteome</keyword>
<proteinExistence type="predicted"/>
<name>A0ACC0UUL7_9HYPO</name>
<comment type="caution">
    <text evidence="1">The sequence shown here is derived from an EMBL/GenBank/DDBJ whole genome shotgun (WGS) entry which is preliminary data.</text>
</comment>
<accession>A0ACC0UUL7</accession>
<dbReference type="Proteomes" id="UP001163324">
    <property type="component" value="Chromosome 7"/>
</dbReference>
<gene>
    <name evidence="1" type="ORF">N3K66_007661</name>
</gene>
<dbReference type="EMBL" id="CM047946">
    <property type="protein sequence ID" value="KAI9897805.1"/>
    <property type="molecule type" value="Genomic_DNA"/>
</dbReference>
<sequence length="354" mass="39523">MPLASAQLNFWAKKAGLEYFGSATDTPGQRERAGLEAAYPQYDAILADNDEFGQTVPTNGQKWLFVEPKPGVFNFTEGDITADLAREQGKLLRCHTLVWHSQLAPWVEQTNWTAESLTSTITRHVAEVAGHYRGRCHHWDVVNEALNEDGTYRDSVFYRVLGEDYIKLAFRLAAEADPAAKLYYNDYNLERVGPKSEGARHIVKMLQDEGIRVDGIGRQAHMTVGETPGYDEQWDVIDSYAELGVEVAITELDIRLTVPSNNATLGQQKTDYANTVGACVQHPACVGITLWDFYDPFSWVPDVFEGEGDALLWFHDFSVHPAYHGAIDALKNGTGLCSSEEEDDKRRTAQPFSA</sequence>
<organism evidence="1 2">
    <name type="scientific">Trichothecium roseum</name>
    <dbReference type="NCBI Taxonomy" id="47278"/>
    <lineage>
        <taxon>Eukaryota</taxon>
        <taxon>Fungi</taxon>
        <taxon>Dikarya</taxon>
        <taxon>Ascomycota</taxon>
        <taxon>Pezizomycotina</taxon>
        <taxon>Sordariomycetes</taxon>
        <taxon>Hypocreomycetidae</taxon>
        <taxon>Hypocreales</taxon>
        <taxon>Hypocreales incertae sedis</taxon>
        <taxon>Trichothecium</taxon>
    </lineage>
</organism>
<evidence type="ECO:0000313" key="2">
    <source>
        <dbReference type="Proteomes" id="UP001163324"/>
    </source>
</evidence>
<protein>
    <submittedName>
        <fullName evidence="1">Uncharacterized protein</fullName>
    </submittedName>
</protein>
<reference evidence="1" key="1">
    <citation type="submission" date="2022-10" db="EMBL/GenBank/DDBJ databases">
        <title>Complete Genome of Trichothecium roseum strain YXFP-22015, a Plant Pathogen Isolated from Citrus.</title>
        <authorList>
            <person name="Wang Y."/>
            <person name="Zhu L."/>
        </authorList>
    </citation>
    <scope>NUCLEOTIDE SEQUENCE</scope>
    <source>
        <strain evidence="1">YXFP-22015</strain>
    </source>
</reference>
<evidence type="ECO:0000313" key="1">
    <source>
        <dbReference type="EMBL" id="KAI9897805.1"/>
    </source>
</evidence>